<keyword evidence="1" id="KW-0812">Transmembrane</keyword>
<accession>A0A3P7KZE4</accession>
<gene>
    <name evidence="3" type="ORF">SVUK_LOCUS7550</name>
</gene>
<feature type="domain" description="NOMO fifth transthyretin-like" evidence="2">
    <location>
        <begin position="54"/>
        <end position="131"/>
    </location>
</feature>
<keyword evidence="1" id="KW-1133">Transmembrane helix</keyword>
<dbReference type="Proteomes" id="UP000270094">
    <property type="component" value="Unassembled WGS sequence"/>
</dbReference>
<dbReference type="InterPro" id="IPR056190">
    <property type="entry name" value="NOMO_5th"/>
</dbReference>
<sequence length="157" mass="17205">MLFNHYTVYVNVIGADEGSIEITAQAPHALFSVEKSILKLPHIKISDVKVEGFEVCGSVEKSASEQIASPLILKRVDNTDTVSIRPGVDGKFCKMVAPAKYTISPADASSTLTPRSLDIDTTAKPVHDLRFTHFKTDAVVLVTCIGNLFLYLNFFFV</sequence>
<evidence type="ECO:0000259" key="2">
    <source>
        <dbReference type="Pfam" id="PF23194"/>
    </source>
</evidence>
<keyword evidence="4" id="KW-1185">Reference proteome</keyword>
<evidence type="ECO:0000313" key="3">
    <source>
        <dbReference type="EMBL" id="VDM72552.1"/>
    </source>
</evidence>
<organism evidence="3 4">
    <name type="scientific">Strongylus vulgaris</name>
    <name type="common">Blood worm</name>
    <dbReference type="NCBI Taxonomy" id="40348"/>
    <lineage>
        <taxon>Eukaryota</taxon>
        <taxon>Metazoa</taxon>
        <taxon>Ecdysozoa</taxon>
        <taxon>Nematoda</taxon>
        <taxon>Chromadorea</taxon>
        <taxon>Rhabditida</taxon>
        <taxon>Rhabditina</taxon>
        <taxon>Rhabditomorpha</taxon>
        <taxon>Strongyloidea</taxon>
        <taxon>Strongylidae</taxon>
        <taxon>Strongylus</taxon>
    </lineage>
</organism>
<dbReference type="AlphaFoldDB" id="A0A3P7KZE4"/>
<dbReference type="Pfam" id="PF23194">
    <property type="entry name" value="NOMO_5th"/>
    <property type="match status" value="1"/>
</dbReference>
<keyword evidence="1" id="KW-0472">Membrane</keyword>
<name>A0A3P7KZE4_STRVU</name>
<dbReference type="OrthoDB" id="10263633at2759"/>
<feature type="transmembrane region" description="Helical" evidence="1">
    <location>
        <begin position="138"/>
        <end position="156"/>
    </location>
</feature>
<protein>
    <recommendedName>
        <fullName evidence="2">NOMO fifth transthyretin-like domain-containing protein</fullName>
    </recommendedName>
</protein>
<reference evidence="3 4" key="1">
    <citation type="submission" date="2018-11" db="EMBL/GenBank/DDBJ databases">
        <authorList>
            <consortium name="Pathogen Informatics"/>
        </authorList>
    </citation>
    <scope>NUCLEOTIDE SEQUENCE [LARGE SCALE GENOMIC DNA]</scope>
</reference>
<evidence type="ECO:0000313" key="4">
    <source>
        <dbReference type="Proteomes" id="UP000270094"/>
    </source>
</evidence>
<dbReference type="EMBL" id="UYYB01025940">
    <property type="protein sequence ID" value="VDM72552.1"/>
    <property type="molecule type" value="Genomic_DNA"/>
</dbReference>
<evidence type="ECO:0000256" key="1">
    <source>
        <dbReference type="SAM" id="Phobius"/>
    </source>
</evidence>
<proteinExistence type="predicted"/>